<feature type="region of interest" description="Disordered" evidence="1">
    <location>
        <begin position="294"/>
        <end position="499"/>
    </location>
</feature>
<name>A0A1Q3BAX2_CEPFO</name>
<dbReference type="STRING" id="3775.A0A1Q3BAX2"/>
<dbReference type="EMBL" id="BDDD01000387">
    <property type="protein sequence ID" value="GAV65128.1"/>
    <property type="molecule type" value="Genomic_DNA"/>
</dbReference>
<sequence>MEDIQSPTTAQMEGCEETGEDFDYEQMEAPKFVDLTAPDRGRPVNDDSQWFCLRVGCDQKHEEEMDSEAIYKNFVLRVMAARSPSVRLCKALYREHDSKNVKCPLTVPAKSSKSRISRLAMISSIPQRVVDGKNNVPALPKLSETPNAKAKPQSTIVAKGLTTPRNKKGLSKPDSFRSVRNPKPTTIAVPQNRVVAKALVFRSPKKTVKIKTSVEFKSSVKMLCSGMKKLEITCGKKHLLGCSIPLPLDQLRKQFRGREVKSRVYDSLHSQNQKGKKAQFSKCLKKKNKERDLQECLGPVSREDIEEVDSSNTENDEKSRNGLAEACSPSVTLNNKGGKACSPSVTLNNKGDASRSDMIPLSSSEERNESKDGNEANEESDQVEKNRSIPDKVKTHEVMESGNKQNGLASHGIANAGESGESDDKENCAALNVNRELNLHDSKVEKKKVLGKHETSKSTQKVSGLTGKPAKERSTSVVTGAPGLKHRKPKPTNPKPFRFRTDERGILKEAILEKKLHQAPFTEIKLATLNDHFQGVQISSSKTSNGEEGGKSGTTLQKHQITNVPKEVEANKRMTKSPLMKQLARPRRVASCKKLMVSPVTPDQLGVIDETSTKILRPPKEAAAKPNNRSGAFPTAKASPTTPRSSSRGRRPAATIPKEPNFHSLHVPKSCTKKLA</sequence>
<feature type="region of interest" description="Disordered" evidence="1">
    <location>
        <begin position="1"/>
        <end position="20"/>
    </location>
</feature>
<comment type="caution">
    <text evidence="2">The sequence shown here is derived from an EMBL/GenBank/DDBJ whole genome shotgun (WGS) entry which is preliminary data.</text>
</comment>
<dbReference type="OrthoDB" id="785936at2759"/>
<dbReference type="PANTHER" id="PTHR37241:SF1">
    <property type="entry name" value="NEUROFILAMENT HEAVY PROTEIN"/>
    <property type="match status" value="1"/>
</dbReference>
<evidence type="ECO:0000313" key="2">
    <source>
        <dbReference type="EMBL" id="GAV65128.1"/>
    </source>
</evidence>
<dbReference type="AlphaFoldDB" id="A0A1Q3BAX2"/>
<feature type="compositionally biased region" description="Low complexity" evidence="1">
    <location>
        <begin position="634"/>
        <end position="646"/>
    </location>
</feature>
<dbReference type="InParanoid" id="A0A1Q3BAX2"/>
<proteinExistence type="predicted"/>
<feature type="compositionally biased region" description="Basic and acidic residues" evidence="1">
    <location>
        <begin position="382"/>
        <end position="399"/>
    </location>
</feature>
<accession>A0A1Q3BAX2</accession>
<dbReference type="FunCoup" id="A0A1Q3BAX2">
    <property type="interactions" value="479"/>
</dbReference>
<feature type="compositionally biased region" description="Basic and acidic residues" evidence="1">
    <location>
        <begin position="437"/>
        <end position="456"/>
    </location>
</feature>
<evidence type="ECO:0000256" key="1">
    <source>
        <dbReference type="SAM" id="MobiDB-lite"/>
    </source>
</evidence>
<evidence type="ECO:0000313" key="3">
    <source>
        <dbReference type="Proteomes" id="UP000187406"/>
    </source>
</evidence>
<reference evidence="3" key="1">
    <citation type="submission" date="2016-04" db="EMBL/GenBank/DDBJ databases">
        <title>Cephalotus genome sequencing.</title>
        <authorList>
            <person name="Fukushima K."/>
            <person name="Hasebe M."/>
            <person name="Fang X."/>
        </authorList>
    </citation>
    <scope>NUCLEOTIDE SEQUENCE [LARGE SCALE GENOMIC DNA]</scope>
    <source>
        <strain evidence="3">cv. St1</strain>
    </source>
</reference>
<feature type="compositionally biased region" description="Basic and acidic residues" evidence="1">
    <location>
        <begin position="364"/>
        <end position="374"/>
    </location>
</feature>
<feature type="region of interest" description="Disordered" evidence="1">
    <location>
        <begin position="617"/>
        <end position="676"/>
    </location>
</feature>
<feature type="compositionally biased region" description="Polar residues" evidence="1">
    <location>
        <begin position="1"/>
        <end position="11"/>
    </location>
</feature>
<feature type="compositionally biased region" description="Polar residues" evidence="1">
    <location>
        <begin position="553"/>
        <end position="562"/>
    </location>
</feature>
<gene>
    <name evidence="2" type="ORF">CFOL_v3_08643</name>
</gene>
<feature type="region of interest" description="Disordered" evidence="1">
    <location>
        <begin position="539"/>
        <end position="562"/>
    </location>
</feature>
<organism evidence="2 3">
    <name type="scientific">Cephalotus follicularis</name>
    <name type="common">Albany pitcher plant</name>
    <dbReference type="NCBI Taxonomy" id="3775"/>
    <lineage>
        <taxon>Eukaryota</taxon>
        <taxon>Viridiplantae</taxon>
        <taxon>Streptophyta</taxon>
        <taxon>Embryophyta</taxon>
        <taxon>Tracheophyta</taxon>
        <taxon>Spermatophyta</taxon>
        <taxon>Magnoliopsida</taxon>
        <taxon>eudicotyledons</taxon>
        <taxon>Gunneridae</taxon>
        <taxon>Pentapetalae</taxon>
        <taxon>rosids</taxon>
        <taxon>fabids</taxon>
        <taxon>Oxalidales</taxon>
        <taxon>Cephalotaceae</taxon>
        <taxon>Cephalotus</taxon>
    </lineage>
</organism>
<feature type="region of interest" description="Disordered" evidence="1">
    <location>
        <begin position="163"/>
        <end position="184"/>
    </location>
</feature>
<dbReference type="Proteomes" id="UP000187406">
    <property type="component" value="Unassembled WGS sequence"/>
</dbReference>
<protein>
    <submittedName>
        <fullName evidence="2">Uncharacterized protein</fullName>
    </submittedName>
</protein>
<keyword evidence="3" id="KW-1185">Reference proteome</keyword>
<dbReference type="PANTHER" id="PTHR37241">
    <property type="entry name" value="NEUROFILAMENT HEAVY PROTEIN"/>
    <property type="match status" value="1"/>
</dbReference>